<organism evidence="12 13">
    <name type="scientific">Clavelina lepadiformis</name>
    <name type="common">Light-bulb sea squirt</name>
    <name type="synonym">Ascidia lepadiformis</name>
    <dbReference type="NCBI Taxonomy" id="159417"/>
    <lineage>
        <taxon>Eukaryota</taxon>
        <taxon>Metazoa</taxon>
        <taxon>Chordata</taxon>
        <taxon>Tunicata</taxon>
        <taxon>Ascidiacea</taxon>
        <taxon>Aplousobranchia</taxon>
        <taxon>Clavelinidae</taxon>
        <taxon>Clavelina</taxon>
    </lineage>
</organism>
<evidence type="ECO:0000313" key="12">
    <source>
        <dbReference type="EMBL" id="CAK8689402.1"/>
    </source>
</evidence>
<comment type="function">
    <text evidence="9">GTP-specific succinyl-CoA synthetase functions in the citric acid cycle (TCA), coupling the hydrolysis of succinyl-CoA to the synthesis of GTP and thus represents the only step of substrate-level phosphorylation in the TCA. The beta subunit provides nucleotide specificity of the enzyme and binds the substrate succinate, while the binding sites for coenzyme A and phosphate are found in the alpha subunit.</text>
</comment>
<dbReference type="InterPro" id="IPR005811">
    <property type="entry name" value="SUCC_ACL_C"/>
</dbReference>
<evidence type="ECO:0000256" key="7">
    <source>
        <dbReference type="ARBA" id="ARBA00023128"/>
    </source>
</evidence>
<feature type="binding site" evidence="9">
    <location>
        <position position="57"/>
    </location>
    <ligand>
        <name>GTP</name>
        <dbReference type="ChEBI" id="CHEBI:37565"/>
    </ligand>
</feature>
<keyword evidence="13" id="KW-1185">Reference proteome</keyword>
<dbReference type="InterPro" id="IPR034722">
    <property type="entry name" value="Succ_CoA_betaG_euk"/>
</dbReference>
<proteinExistence type="inferred from homology"/>
<evidence type="ECO:0000313" key="13">
    <source>
        <dbReference type="Proteomes" id="UP001642483"/>
    </source>
</evidence>
<dbReference type="InterPro" id="IPR005809">
    <property type="entry name" value="Succ_CoA_ligase-like_bsu"/>
</dbReference>
<feature type="site" description="Important for substrate specificity" evidence="9">
    <location>
        <position position="82"/>
    </location>
</feature>
<dbReference type="PANTHER" id="PTHR11815">
    <property type="entry name" value="SUCCINYL-COA SYNTHETASE BETA CHAIN"/>
    <property type="match status" value="1"/>
</dbReference>
<evidence type="ECO:0000256" key="4">
    <source>
        <dbReference type="ARBA" id="ARBA00022723"/>
    </source>
</evidence>
<keyword evidence="7 9" id="KW-0496">Mitochondrion</keyword>
<comment type="pathway">
    <text evidence="1 9">Carbohydrate metabolism; tricarboxylic acid cycle; succinate from succinyl-CoA (ligase route): step 1/1.</text>
</comment>
<feature type="binding site" evidence="9">
    <location>
        <position position="149"/>
    </location>
    <ligand>
        <name>GTP</name>
        <dbReference type="ChEBI" id="CHEBI:37565"/>
    </ligand>
</feature>
<keyword evidence="6 9" id="KW-0460">Magnesium</keyword>
<feature type="binding site" evidence="9">
    <location>
        <position position="311"/>
    </location>
    <ligand>
        <name>substrate</name>
        <note>ligand shared with subunit alpha</note>
    </ligand>
</feature>
<dbReference type="HAMAP" id="MF_03221">
    <property type="entry name" value="Succ_CoA_betaG_euk"/>
    <property type="match status" value="1"/>
</dbReference>
<dbReference type="SUPFAM" id="SSF56059">
    <property type="entry name" value="Glutathione synthetase ATP-binding domain-like"/>
    <property type="match status" value="1"/>
</dbReference>
<feature type="binding site" evidence="9">
    <location>
        <begin position="368"/>
        <end position="370"/>
    </location>
    <ligand>
        <name>substrate</name>
        <note>ligand shared with subunit alpha</note>
    </ligand>
</feature>
<evidence type="ECO:0000256" key="3">
    <source>
        <dbReference type="ARBA" id="ARBA00022598"/>
    </source>
</evidence>
<comment type="subcellular location">
    <subcellularLocation>
        <location evidence="9">Mitochondrion</location>
    </subcellularLocation>
</comment>
<keyword evidence="8 9" id="KW-0342">GTP-binding</keyword>
<dbReference type="EC" id="6.2.1.4" evidence="9"/>
<dbReference type="NCBIfam" id="TIGR01016">
    <property type="entry name" value="sucCoAbeta"/>
    <property type="match status" value="1"/>
</dbReference>
<dbReference type="InterPro" id="IPR013815">
    <property type="entry name" value="ATP_grasp_subdomain_1"/>
</dbReference>
<dbReference type="InterPro" id="IPR016102">
    <property type="entry name" value="Succinyl-CoA_synth-like"/>
</dbReference>
<keyword evidence="4 9" id="KW-0479">Metal-binding</keyword>
<comment type="caution">
    <text evidence="12">The sequence shown here is derived from an EMBL/GenBank/DDBJ whole genome shotgun (WGS) entry which is preliminary data.</text>
</comment>
<sequence>MALCVGHQLIRCGANHKLLSRLTKQASRISPITCKRWLNLQEYQSKKLMEDYSVNVQRFHLVDSAPAAESAAQDLLNTNAKELVIKAMILAGGRGKGHFTSGLKGGVHLTKDPKKVLELCKEMIGYNLITKQTPPAGVQVKNVMVAEALDIARETYFAILMDRAHNGPVMVGSPAGGMDIEEVAEKTPHLIFKDAIDINKGIYDLQAAKMAENLGFVGEKAQKAAEQIKKLYELFIKVDATQVEINPFGETPDGDVVCFDAKVNFDDNAEFRQKDIFALEDKSESDPKEVDATNSGLSYISMDGNIACLVNGAGLAMATMDIIQHCGGSPANFLDLGGGVQEHQVYHAFKIVMSDEKVKAILVNIFGGIVDCKIIANGIVKAGRELNINVPLVVRLEGMNVNEAKKILEESKLPITSAEDFGDAAKKAVASVSS</sequence>
<evidence type="ECO:0000256" key="6">
    <source>
        <dbReference type="ARBA" id="ARBA00022842"/>
    </source>
</evidence>
<dbReference type="EMBL" id="CAWYQH010000108">
    <property type="protein sequence ID" value="CAK8689402.1"/>
    <property type="molecule type" value="Genomic_DNA"/>
</dbReference>
<evidence type="ECO:0000256" key="9">
    <source>
        <dbReference type="HAMAP-Rule" id="MF_03221"/>
    </source>
</evidence>
<comment type="subunit">
    <text evidence="9">Heterodimer of an alpha and a beta subunit. The beta subunit determines specificity for GTP.</text>
</comment>
<keyword evidence="5 9" id="KW-0547">Nucleotide-binding</keyword>
<comment type="similarity">
    <text evidence="9">Belongs to the succinate/malate CoA ligase beta subunit family. GTP-specific subunit beta subfamily.</text>
</comment>
<gene>
    <name evidence="12" type="ORF">CVLEPA_LOCUS21418</name>
</gene>
<dbReference type="NCBIfam" id="NF001913">
    <property type="entry name" value="PRK00696.1"/>
    <property type="match status" value="1"/>
</dbReference>
<dbReference type="Gene3D" id="3.40.50.261">
    <property type="entry name" value="Succinyl-CoA synthetase domains"/>
    <property type="match status" value="1"/>
</dbReference>
<dbReference type="PROSITE" id="PS01217">
    <property type="entry name" value="SUCCINYL_COA_LIG_3"/>
    <property type="match status" value="1"/>
</dbReference>
<feature type="binding site" evidence="9">
    <location>
        <position position="260"/>
    </location>
    <ligand>
        <name>Mg(2+)</name>
        <dbReference type="ChEBI" id="CHEBI:18420"/>
    </ligand>
</feature>
<feature type="domain" description="ATP-grasp fold succinyl-CoA synthetase-type" evidence="11">
    <location>
        <begin position="39"/>
        <end position="248"/>
    </location>
</feature>
<accession>A0ABP0GCB0</accession>
<evidence type="ECO:0000256" key="1">
    <source>
        <dbReference type="ARBA" id="ARBA00005064"/>
    </source>
</evidence>
<keyword evidence="3 9" id="KW-0436">Ligase</keyword>
<evidence type="ECO:0000259" key="11">
    <source>
        <dbReference type="Pfam" id="PF08442"/>
    </source>
</evidence>
<comment type="cofactor">
    <cofactor evidence="9">
        <name>Mg(2+)</name>
        <dbReference type="ChEBI" id="CHEBI:18420"/>
    </cofactor>
    <text evidence="9">Binds 1 Mg(2+) ion per subunit.</text>
</comment>
<dbReference type="Pfam" id="PF00549">
    <property type="entry name" value="Ligase_CoA"/>
    <property type="match status" value="1"/>
</dbReference>
<dbReference type="Gene3D" id="3.30.470.20">
    <property type="entry name" value="ATP-grasp fold, B domain"/>
    <property type="match status" value="1"/>
</dbReference>
<evidence type="ECO:0000259" key="10">
    <source>
        <dbReference type="Pfam" id="PF00549"/>
    </source>
</evidence>
<reference evidence="12 13" key="1">
    <citation type="submission" date="2024-02" db="EMBL/GenBank/DDBJ databases">
        <authorList>
            <person name="Daric V."/>
            <person name="Darras S."/>
        </authorList>
    </citation>
    <scope>NUCLEOTIDE SEQUENCE [LARGE SCALE GENOMIC DNA]</scope>
</reference>
<feature type="domain" description="ATP-citrate synthase/succinyl-CoA ligase C-terminal" evidence="10">
    <location>
        <begin position="309"/>
        <end position="429"/>
    </location>
</feature>
<comment type="catalytic activity">
    <reaction evidence="9">
        <text>GTP + succinate + CoA = succinyl-CoA + GDP + phosphate</text>
        <dbReference type="Rhea" id="RHEA:22120"/>
        <dbReference type="ChEBI" id="CHEBI:30031"/>
        <dbReference type="ChEBI" id="CHEBI:37565"/>
        <dbReference type="ChEBI" id="CHEBI:43474"/>
        <dbReference type="ChEBI" id="CHEBI:57287"/>
        <dbReference type="ChEBI" id="CHEBI:57292"/>
        <dbReference type="ChEBI" id="CHEBI:58189"/>
        <dbReference type="EC" id="6.2.1.4"/>
    </reaction>
</comment>
<dbReference type="PIRSF" id="PIRSF001554">
    <property type="entry name" value="SucCS_beta"/>
    <property type="match status" value="1"/>
</dbReference>
<dbReference type="InterPro" id="IPR017866">
    <property type="entry name" value="Succ-CoA_synthase_bsu_CS"/>
</dbReference>
<feature type="binding site" evidence="9">
    <location>
        <position position="246"/>
    </location>
    <ligand>
        <name>Mg(2+)</name>
        <dbReference type="ChEBI" id="CHEBI:18420"/>
    </ligand>
</feature>
<dbReference type="SUPFAM" id="SSF52210">
    <property type="entry name" value="Succinyl-CoA synthetase domains"/>
    <property type="match status" value="1"/>
</dbReference>
<feature type="binding site" evidence="9">
    <location>
        <begin position="93"/>
        <end position="95"/>
    </location>
    <ligand>
        <name>GTP</name>
        <dbReference type="ChEBI" id="CHEBI:37565"/>
    </ligand>
</feature>
<name>A0ABP0GCB0_CLALP</name>
<dbReference type="InterPro" id="IPR013650">
    <property type="entry name" value="ATP-grasp_succ-CoA_synth-type"/>
</dbReference>
<evidence type="ECO:0000256" key="5">
    <source>
        <dbReference type="ARBA" id="ARBA00022741"/>
    </source>
</evidence>
<keyword evidence="2 9" id="KW-0816">Tricarboxylic acid cycle</keyword>
<evidence type="ECO:0000256" key="2">
    <source>
        <dbReference type="ARBA" id="ARBA00022532"/>
    </source>
</evidence>
<dbReference type="Pfam" id="PF08442">
    <property type="entry name" value="ATP-grasp_2"/>
    <property type="match status" value="1"/>
</dbReference>
<evidence type="ECO:0000256" key="8">
    <source>
        <dbReference type="ARBA" id="ARBA00023134"/>
    </source>
</evidence>
<feature type="site" description="Important for substrate specificity" evidence="9">
    <location>
        <position position="150"/>
    </location>
</feature>
<dbReference type="Proteomes" id="UP001642483">
    <property type="component" value="Unassembled WGS sequence"/>
</dbReference>
<dbReference type="PANTHER" id="PTHR11815:SF10">
    <property type="entry name" value="SUCCINATE--COA LIGASE [GDP-FORMING] SUBUNIT BETA, MITOCHONDRIAL"/>
    <property type="match status" value="1"/>
</dbReference>
<protein>
    <recommendedName>
        <fullName evidence="9">Succinate--CoA ligase [GDP-forming] subunit beta, mitochondrial</fullName>
        <ecNumber evidence="9">6.2.1.4</ecNumber>
    </recommendedName>
    <alternativeName>
        <fullName evidence="9">GTP-specific succinyl-CoA synthetase subunit beta</fullName>
        <shortName evidence="9">G-SCS</shortName>
        <shortName evidence="9">GTPSCS</shortName>
    </alternativeName>
    <alternativeName>
        <fullName evidence="9">Succinyl-CoA synthetase beta-G chain</fullName>
        <shortName evidence="9">SCS-betaG</shortName>
    </alternativeName>
</protein>
<dbReference type="HAMAP" id="MF_00558">
    <property type="entry name" value="Succ_CoA_beta"/>
    <property type="match status" value="1"/>
</dbReference>
<dbReference type="Gene3D" id="3.30.1490.20">
    <property type="entry name" value="ATP-grasp fold, A domain"/>
    <property type="match status" value="1"/>
</dbReference>